<dbReference type="Proteomes" id="UP000307808">
    <property type="component" value="Unassembled WGS sequence"/>
</dbReference>
<dbReference type="PANTHER" id="PTHR43546">
    <property type="entry name" value="UPF0173 METAL-DEPENDENT HYDROLASE MJ1163-RELATED"/>
    <property type="match status" value="1"/>
</dbReference>
<dbReference type="Pfam" id="PF12706">
    <property type="entry name" value="Lactamase_B_2"/>
    <property type="match status" value="1"/>
</dbReference>
<dbReference type="SUPFAM" id="SSF56281">
    <property type="entry name" value="Metallo-hydrolase/oxidoreductase"/>
    <property type="match status" value="1"/>
</dbReference>
<keyword evidence="3" id="KW-1185">Reference proteome</keyword>
<protein>
    <submittedName>
        <fullName evidence="2">MBL fold metallo-hydrolase</fullName>
    </submittedName>
</protein>
<dbReference type="OrthoDB" id="9805728at2"/>
<dbReference type="GO" id="GO:0016787">
    <property type="term" value="F:hydrolase activity"/>
    <property type="evidence" value="ECO:0007669"/>
    <property type="project" value="UniProtKB-KW"/>
</dbReference>
<keyword evidence="2" id="KW-0378">Hydrolase</keyword>
<accession>A0A4U2YH19</accession>
<evidence type="ECO:0000313" key="3">
    <source>
        <dbReference type="Proteomes" id="UP000307808"/>
    </source>
</evidence>
<evidence type="ECO:0000259" key="1">
    <source>
        <dbReference type="Pfam" id="PF12706"/>
    </source>
</evidence>
<evidence type="ECO:0000313" key="2">
    <source>
        <dbReference type="EMBL" id="TKI60298.1"/>
    </source>
</evidence>
<reference evidence="2 3" key="1">
    <citation type="submission" date="2019-04" db="EMBL/GenBank/DDBJ databases">
        <authorList>
            <person name="Dong K."/>
        </authorList>
    </citation>
    <scope>NUCLEOTIDE SEQUENCE [LARGE SCALE GENOMIC DNA]</scope>
    <source>
        <strain evidence="3">dk3543</strain>
    </source>
</reference>
<dbReference type="EMBL" id="SZPY01000005">
    <property type="protein sequence ID" value="TKI60298.1"/>
    <property type="molecule type" value="Genomic_DNA"/>
</dbReference>
<sequence length="261" mass="27901">MGIDLTWLGHSTVVVDIDGVRLVTDPLVRRHNGILRRHGDQPAQESWRAADAVLLSHLHHDHAEVASLREFAGVPVLTAPENAVWVRRKGLDGRGLGEGEWFPLGAAGVEVRLVRAVHGARPMPHRPNAANGHLVRGPSGVVWLAGDTELHDEMGDLPRLAGRPVDVAVVPVGGWGPRLSPGHMGPEEAAVACRLTGARHAVPVHWNTLHLPGGDRVPAGWLHLAGPRFREAVAREAPRCDAVQLEPGATFHLPDAPGEAG</sequence>
<organism evidence="2 3">
    <name type="scientific">Nocardioides jishulii</name>
    <dbReference type="NCBI Taxonomy" id="2575440"/>
    <lineage>
        <taxon>Bacteria</taxon>
        <taxon>Bacillati</taxon>
        <taxon>Actinomycetota</taxon>
        <taxon>Actinomycetes</taxon>
        <taxon>Propionibacteriales</taxon>
        <taxon>Nocardioidaceae</taxon>
        <taxon>Nocardioides</taxon>
    </lineage>
</organism>
<dbReference type="InterPro" id="IPR050114">
    <property type="entry name" value="UPF0173_UPF0282_UlaG_hydrolase"/>
</dbReference>
<name>A0A4U2YH19_9ACTN</name>
<dbReference type="AlphaFoldDB" id="A0A4U2YH19"/>
<dbReference type="RefSeq" id="WP_137067309.1">
    <property type="nucleotide sequence ID" value="NZ_CP040748.1"/>
</dbReference>
<gene>
    <name evidence="2" type="ORF">FC770_15930</name>
</gene>
<dbReference type="InterPro" id="IPR036866">
    <property type="entry name" value="RibonucZ/Hydroxyglut_hydro"/>
</dbReference>
<dbReference type="InterPro" id="IPR001279">
    <property type="entry name" value="Metallo-B-lactamas"/>
</dbReference>
<comment type="caution">
    <text evidence="2">The sequence shown here is derived from an EMBL/GenBank/DDBJ whole genome shotgun (WGS) entry which is preliminary data.</text>
</comment>
<feature type="domain" description="Metallo-beta-lactamase" evidence="1">
    <location>
        <begin position="21"/>
        <end position="206"/>
    </location>
</feature>
<proteinExistence type="predicted"/>
<dbReference type="PANTHER" id="PTHR43546:SF3">
    <property type="entry name" value="UPF0173 METAL-DEPENDENT HYDROLASE MJ1163"/>
    <property type="match status" value="1"/>
</dbReference>
<dbReference type="Gene3D" id="3.60.15.10">
    <property type="entry name" value="Ribonuclease Z/Hydroxyacylglutathione hydrolase-like"/>
    <property type="match status" value="1"/>
</dbReference>